<protein>
    <submittedName>
        <fullName evidence="1">Uncharacterized protein</fullName>
    </submittedName>
</protein>
<sequence length="62" mass="7151">MVYPFISVITSEQKSPKHSAKLYKKNDLAFVPLCQRLVRTKLLFSIDNKAYSANAFKNNEED</sequence>
<dbReference type="Proteomes" id="UP000263418">
    <property type="component" value="Chromosome 2"/>
</dbReference>
<evidence type="ECO:0000313" key="1">
    <source>
        <dbReference type="EMBL" id="AXX62371.1"/>
    </source>
</evidence>
<accession>A0AAN1PT05</accession>
<reference evidence="1 2" key="1">
    <citation type="submission" date="2017-01" db="EMBL/GenBank/DDBJ databases">
        <title>Complete Genome Sequence of Vibrio vulnificus FORC_053.</title>
        <authorList>
            <consortium name="Food-borne Pathogen Omics Research Center"/>
            <person name="Chung H.Y."/>
            <person name="Na E.J."/>
            <person name="Song J.S."/>
            <person name="Kim H."/>
            <person name="Lee J.-H."/>
            <person name="Ryu S."/>
            <person name="Choi S.H."/>
        </authorList>
    </citation>
    <scope>NUCLEOTIDE SEQUENCE [LARGE SCALE GENOMIC DNA]</scope>
    <source>
        <strain evidence="1 2">FORC_053</strain>
    </source>
</reference>
<dbReference type="EMBL" id="CP019291">
    <property type="protein sequence ID" value="AXX62371.1"/>
    <property type="molecule type" value="Genomic_DNA"/>
</dbReference>
<gene>
    <name evidence="1" type="ORF">FORC53_4032</name>
</gene>
<evidence type="ECO:0000313" key="2">
    <source>
        <dbReference type="Proteomes" id="UP000263418"/>
    </source>
</evidence>
<name>A0AAN1PT05_VIBVL</name>
<dbReference type="AlphaFoldDB" id="A0AAN1PT05"/>
<organism evidence="1 2">
    <name type="scientific">Vibrio vulnificus</name>
    <dbReference type="NCBI Taxonomy" id="672"/>
    <lineage>
        <taxon>Bacteria</taxon>
        <taxon>Pseudomonadati</taxon>
        <taxon>Pseudomonadota</taxon>
        <taxon>Gammaproteobacteria</taxon>
        <taxon>Vibrionales</taxon>
        <taxon>Vibrionaceae</taxon>
        <taxon>Vibrio</taxon>
    </lineage>
</organism>
<proteinExistence type="predicted"/>